<protein>
    <recommendedName>
        <fullName evidence="1">F-box domain-containing protein</fullName>
    </recommendedName>
</protein>
<dbReference type="EMBL" id="DS268788">
    <property type="protein sequence ID" value="EFP01929.1"/>
    <property type="molecule type" value="Genomic_DNA"/>
</dbReference>
<sequence>MSSSFSLLRLPRLVLCEIFKSLNIEEKINLFLCSWKISTQINNARLYSQKVIVDLDCLCHNIRVCSENYRDSFEISIYPDFWKRHNSNTQQFSIECRGFLSVIEHLFNANFQLLLVTMIVIYIDQQFQCCLIWNSRSSLLNLMNQKIESYCGTRYLKNLN</sequence>
<dbReference type="InterPro" id="IPR001810">
    <property type="entry name" value="F-box_dom"/>
</dbReference>
<evidence type="ECO:0000259" key="1">
    <source>
        <dbReference type="PROSITE" id="PS50181"/>
    </source>
</evidence>
<proteinExistence type="predicted"/>
<dbReference type="InParanoid" id="E3NK87"/>
<accession>E3NK87</accession>
<keyword evidence="3" id="KW-1185">Reference proteome</keyword>
<gene>
    <name evidence="2" type="ORF">CRE_13782</name>
</gene>
<dbReference type="PROSITE" id="PS50181">
    <property type="entry name" value="FBOX"/>
    <property type="match status" value="1"/>
</dbReference>
<evidence type="ECO:0000313" key="2">
    <source>
        <dbReference type="EMBL" id="EFP01929.1"/>
    </source>
</evidence>
<evidence type="ECO:0000313" key="3">
    <source>
        <dbReference type="Proteomes" id="UP000008281"/>
    </source>
</evidence>
<feature type="domain" description="F-box" evidence="1">
    <location>
        <begin position="4"/>
        <end position="50"/>
    </location>
</feature>
<reference evidence="2" key="1">
    <citation type="submission" date="2007-07" db="EMBL/GenBank/DDBJ databases">
        <title>PCAP assembly of the Caenorhabditis remanei genome.</title>
        <authorList>
            <consortium name="The Caenorhabditis remanei Sequencing Consortium"/>
            <person name="Wilson R.K."/>
        </authorList>
    </citation>
    <scope>NUCLEOTIDE SEQUENCE [LARGE SCALE GENOMIC DNA]</scope>
    <source>
        <strain evidence="2">PB4641</strain>
    </source>
</reference>
<dbReference type="AlphaFoldDB" id="E3NK87"/>
<dbReference type="HOGENOM" id="CLU_1653755_0_0_1"/>
<name>E3NK87_CAERE</name>
<organism evidence="3">
    <name type="scientific">Caenorhabditis remanei</name>
    <name type="common">Caenorhabditis vulgaris</name>
    <dbReference type="NCBI Taxonomy" id="31234"/>
    <lineage>
        <taxon>Eukaryota</taxon>
        <taxon>Metazoa</taxon>
        <taxon>Ecdysozoa</taxon>
        <taxon>Nematoda</taxon>
        <taxon>Chromadorea</taxon>
        <taxon>Rhabditida</taxon>
        <taxon>Rhabditina</taxon>
        <taxon>Rhabditomorpha</taxon>
        <taxon>Rhabditoidea</taxon>
        <taxon>Rhabditidae</taxon>
        <taxon>Peloderinae</taxon>
        <taxon>Caenorhabditis</taxon>
    </lineage>
</organism>
<dbReference type="Proteomes" id="UP000008281">
    <property type="component" value="Unassembled WGS sequence"/>
</dbReference>